<feature type="transmembrane region" description="Helical" evidence="1">
    <location>
        <begin position="362"/>
        <end position="384"/>
    </location>
</feature>
<dbReference type="Proteomes" id="UP000807504">
    <property type="component" value="Unassembled WGS sequence"/>
</dbReference>
<keyword evidence="1" id="KW-0472">Membrane</keyword>
<organism evidence="2 3">
    <name type="scientific">Argiope bruennichi</name>
    <name type="common">Wasp spider</name>
    <name type="synonym">Aranea bruennichi</name>
    <dbReference type="NCBI Taxonomy" id="94029"/>
    <lineage>
        <taxon>Eukaryota</taxon>
        <taxon>Metazoa</taxon>
        <taxon>Ecdysozoa</taxon>
        <taxon>Arthropoda</taxon>
        <taxon>Chelicerata</taxon>
        <taxon>Arachnida</taxon>
        <taxon>Araneae</taxon>
        <taxon>Araneomorphae</taxon>
        <taxon>Entelegynae</taxon>
        <taxon>Araneoidea</taxon>
        <taxon>Araneidae</taxon>
        <taxon>Argiope</taxon>
    </lineage>
</organism>
<sequence length="406" mass="46284">MLCKNKEKNLDAEAAYKSWPIQKKFTFLMLDFLFRLHGIPVSGYKSSPFWEWILAFLRLSALFFVNFYVGYRMYKLISQNNVTYDIFPLINAAVSACIVDSVAIHCRKFKKFSTRLCTWLYKYDIYLPSSAIFRILIFYLFFLAYVLICAIVFPIHANHWFDAGRRNNTPPDFLHQKSIQPCAHITIFVMCSGSAVSHLMLYCFVCTILQQIVTSLLEDMKDQSNLDSLEVLQSRFIEVAGIVKTTDSVFSLVGLVGLGCVFSRACACIHFYLNMRSPFEDSWLFIIVQIAFDFCALIAVTCFAASIMEEGKKIPPTILQSSLNVSVRNIDFHVQCLKFGKVAMSSEIQLSAWKLFPASRKILPTVIGMTLSYVAVIIQMHHAVSFELINFERSLNVANQNSTAET</sequence>
<feature type="transmembrane region" description="Helical" evidence="1">
    <location>
        <begin position="131"/>
        <end position="155"/>
    </location>
</feature>
<dbReference type="EMBL" id="JABXBU010002227">
    <property type="protein sequence ID" value="KAF8773918.1"/>
    <property type="molecule type" value="Genomic_DNA"/>
</dbReference>
<name>A0A8T0EJZ5_ARGBR</name>
<keyword evidence="1" id="KW-0812">Transmembrane</keyword>
<evidence type="ECO:0000256" key="1">
    <source>
        <dbReference type="SAM" id="Phobius"/>
    </source>
</evidence>
<protein>
    <recommendedName>
        <fullName evidence="4">Gustatory receptor</fullName>
    </recommendedName>
</protein>
<evidence type="ECO:0008006" key="4">
    <source>
        <dbReference type="Google" id="ProtNLM"/>
    </source>
</evidence>
<gene>
    <name evidence="2" type="ORF">HNY73_016524</name>
</gene>
<comment type="caution">
    <text evidence="2">The sequence shown here is derived from an EMBL/GenBank/DDBJ whole genome shotgun (WGS) entry which is preliminary data.</text>
</comment>
<reference evidence="2" key="1">
    <citation type="journal article" date="2020" name="bioRxiv">
        <title>Chromosome-level reference genome of the European wasp spider Argiope bruennichi: a resource for studies on range expansion and evolutionary adaptation.</title>
        <authorList>
            <person name="Sheffer M.M."/>
            <person name="Hoppe A."/>
            <person name="Krehenwinkel H."/>
            <person name="Uhl G."/>
            <person name="Kuss A.W."/>
            <person name="Jensen L."/>
            <person name="Jensen C."/>
            <person name="Gillespie R.G."/>
            <person name="Hoff K.J."/>
            <person name="Prost S."/>
        </authorList>
    </citation>
    <scope>NUCLEOTIDE SEQUENCE</scope>
</reference>
<evidence type="ECO:0000313" key="3">
    <source>
        <dbReference type="Proteomes" id="UP000807504"/>
    </source>
</evidence>
<keyword evidence="1" id="KW-1133">Transmembrane helix</keyword>
<keyword evidence="3" id="KW-1185">Reference proteome</keyword>
<accession>A0A8T0EJZ5</accession>
<evidence type="ECO:0000313" key="2">
    <source>
        <dbReference type="EMBL" id="KAF8773918.1"/>
    </source>
</evidence>
<dbReference type="AlphaFoldDB" id="A0A8T0EJZ5"/>
<feature type="transmembrane region" description="Helical" evidence="1">
    <location>
        <begin position="249"/>
        <end position="272"/>
    </location>
</feature>
<feature type="transmembrane region" description="Helical" evidence="1">
    <location>
        <begin position="284"/>
        <end position="307"/>
    </location>
</feature>
<feature type="transmembrane region" description="Helical" evidence="1">
    <location>
        <begin position="49"/>
        <end position="69"/>
    </location>
</feature>
<reference evidence="2" key="2">
    <citation type="submission" date="2020-06" db="EMBL/GenBank/DDBJ databases">
        <authorList>
            <person name="Sheffer M."/>
        </authorList>
    </citation>
    <scope>NUCLEOTIDE SEQUENCE</scope>
</reference>
<proteinExistence type="predicted"/>